<dbReference type="EMBL" id="CAJJDM010000002">
    <property type="protein sequence ID" value="CAD8043496.1"/>
    <property type="molecule type" value="Genomic_DNA"/>
</dbReference>
<dbReference type="SMART" id="SM00220">
    <property type="entry name" value="S_TKc"/>
    <property type="match status" value="1"/>
</dbReference>
<feature type="compositionally biased region" description="Basic and acidic residues" evidence="6">
    <location>
        <begin position="342"/>
        <end position="351"/>
    </location>
</feature>
<keyword evidence="9" id="KW-1185">Reference proteome</keyword>
<feature type="region of interest" description="Disordered" evidence="6">
    <location>
        <begin position="322"/>
        <end position="351"/>
    </location>
</feature>
<keyword evidence="2 5" id="KW-0547">Nucleotide-binding</keyword>
<organism evidence="8 9">
    <name type="scientific">Paramecium primaurelia</name>
    <dbReference type="NCBI Taxonomy" id="5886"/>
    <lineage>
        <taxon>Eukaryota</taxon>
        <taxon>Sar</taxon>
        <taxon>Alveolata</taxon>
        <taxon>Ciliophora</taxon>
        <taxon>Intramacronucleata</taxon>
        <taxon>Oligohymenophorea</taxon>
        <taxon>Peniculida</taxon>
        <taxon>Parameciidae</taxon>
        <taxon>Paramecium</taxon>
    </lineage>
</organism>
<reference evidence="8" key="1">
    <citation type="submission" date="2021-01" db="EMBL/GenBank/DDBJ databases">
        <authorList>
            <consortium name="Genoscope - CEA"/>
            <person name="William W."/>
        </authorList>
    </citation>
    <scope>NUCLEOTIDE SEQUENCE</scope>
</reference>
<evidence type="ECO:0000256" key="3">
    <source>
        <dbReference type="ARBA" id="ARBA00022777"/>
    </source>
</evidence>
<dbReference type="InterPro" id="IPR017441">
    <property type="entry name" value="Protein_kinase_ATP_BS"/>
</dbReference>
<feature type="compositionally biased region" description="Low complexity" evidence="6">
    <location>
        <begin position="324"/>
        <end position="341"/>
    </location>
</feature>
<dbReference type="GO" id="GO:0005524">
    <property type="term" value="F:ATP binding"/>
    <property type="evidence" value="ECO:0007669"/>
    <property type="project" value="UniProtKB-UniRule"/>
</dbReference>
<dbReference type="GO" id="GO:0000045">
    <property type="term" value="P:autophagosome assembly"/>
    <property type="evidence" value="ECO:0007669"/>
    <property type="project" value="TreeGrafter"/>
</dbReference>
<dbReference type="GO" id="GO:0016020">
    <property type="term" value="C:membrane"/>
    <property type="evidence" value="ECO:0007669"/>
    <property type="project" value="TreeGrafter"/>
</dbReference>
<evidence type="ECO:0000313" key="8">
    <source>
        <dbReference type="EMBL" id="CAD8043496.1"/>
    </source>
</evidence>
<dbReference type="GO" id="GO:0005829">
    <property type="term" value="C:cytosol"/>
    <property type="evidence" value="ECO:0007669"/>
    <property type="project" value="TreeGrafter"/>
</dbReference>
<accession>A0A8S1JTF4</accession>
<dbReference type="PANTHER" id="PTHR24348">
    <property type="entry name" value="SERINE/THREONINE-PROTEIN KINASE UNC-51-RELATED"/>
    <property type="match status" value="1"/>
</dbReference>
<sequence length="561" mass="66073">MNNFNLIDKEIKGYKFIKLIGQGAFGNVYQGKSMKTKDIVAIKVIEIERFAENDGILGELVESEQKALQKIKSKYVVGFVDCFQDNTYNYLVMEYCNSGDLEQQIKNPKTQFTEQDALGILRQILQGLRDIHAACIIHRDLKVANILIHNHSIYKIADLGFCKILENENDQSHLQLGSLYTMAPEILNSNSYGLSSDMFSVGVIFYQILYGRFPFSQKDYKLKTQPLINFTKNKIDVSEEAKDLLQNMLQFDPNKRITFQKITQHKVFEKQIFSQISRIQIESARIIMEEHAEFYQKEGNKIEKANQKEIESTQQRLMSYPRPQQQEIKQQSQNKQNFQIDEIQKKNIEDDDIKEKNRKANEMNQIINQINKKMNDLYFFSNTILEIFQIQMRAHFAVVLLCYQAKKMIESIKEQLELQIQININDPDLQLDLIQLKKQQELSEQQSIIIDLQFDDIAKQQIQSGDKRIQKMVQNQLDQNSFNDFLHKEITELIQKQNSQITYVLFHMIQCCQYCFKLNQYFTEMELDNSIFDIKLSQQIHPYQKDIIIQFQLLAENQKQY</sequence>
<dbReference type="OMA" id="FHMIQCC"/>
<protein>
    <recommendedName>
        <fullName evidence="7">Protein kinase domain-containing protein</fullName>
    </recommendedName>
</protein>
<evidence type="ECO:0000313" key="9">
    <source>
        <dbReference type="Proteomes" id="UP000688137"/>
    </source>
</evidence>
<dbReference type="InterPro" id="IPR008271">
    <property type="entry name" value="Ser/Thr_kinase_AS"/>
</dbReference>
<dbReference type="GO" id="GO:0005776">
    <property type="term" value="C:autophagosome"/>
    <property type="evidence" value="ECO:0007669"/>
    <property type="project" value="TreeGrafter"/>
</dbReference>
<evidence type="ECO:0000256" key="1">
    <source>
        <dbReference type="ARBA" id="ARBA00022679"/>
    </source>
</evidence>
<keyword evidence="3" id="KW-0418">Kinase</keyword>
<evidence type="ECO:0000256" key="4">
    <source>
        <dbReference type="ARBA" id="ARBA00022840"/>
    </source>
</evidence>
<evidence type="ECO:0000256" key="5">
    <source>
        <dbReference type="PROSITE-ProRule" id="PRU10141"/>
    </source>
</evidence>
<dbReference type="PANTHER" id="PTHR24348:SF22">
    <property type="entry name" value="NON-SPECIFIC SERINE_THREONINE PROTEIN KINASE"/>
    <property type="match status" value="1"/>
</dbReference>
<dbReference type="Pfam" id="PF00069">
    <property type="entry name" value="Pkinase"/>
    <property type="match status" value="1"/>
</dbReference>
<dbReference type="GO" id="GO:0004674">
    <property type="term" value="F:protein serine/threonine kinase activity"/>
    <property type="evidence" value="ECO:0007669"/>
    <property type="project" value="InterPro"/>
</dbReference>
<comment type="caution">
    <text evidence="8">The sequence shown here is derived from an EMBL/GenBank/DDBJ whole genome shotgun (WGS) entry which is preliminary data.</text>
</comment>
<evidence type="ECO:0000256" key="6">
    <source>
        <dbReference type="SAM" id="MobiDB-lite"/>
    </source>
</evidence>
<dbReference type="GO" id="GO:0010506">
    <property type="term" value="P:regulation of autophagy"/>
    <property type="evidence" value="ECO:0007669"/>
    <property type="project" value="InterPro"/>
</dbReference>
<name>A0A8S1JTF4_PARPR</name>
<dbReference type="PROSITE" id="PS00108">
    <property type="entry name" value="PROTEIN_KINASE_ST"/>
    <property type="match status" value="1"/>
</dbReference>
<dbReference type="InterPro" id="IPR045269">
    <property type="entry name" value="Atg1-like"/>
</dbReference>
<dbReference type="PROSITE" id="PS00107">
    <property type="entry name" value="PROTEIN_KINASE_ATP"/>
    <property type="match status" value="1"/>
</dbReference>
<dbReference type="AlphaFoldDB" id="A0A8S1JTF4"/>
<dbReference type="InterPro" id="IPR000719">
    <property type="entry name" value="Prot_kinase_dom"/>
</dbReference>
<dbReference type="PROSITE" id="PS50011">
    <property type="entry name" value="PROTEIN_KINASE_DOM"/>
    <property type="match status" value="1"/>
</dbReference>
<dbReference type="Proteomes" id="UP000688137">
    <property type="component" value="Unassembled WGS sequence"/>
</dbReference>
<evidence type="ECO:0000256" key="2">
    <source>
        <dbReference type="ARBA" id="ARBA00022741"/>
    </source>
</evidence>
<keyword evidence="1" id="KW-0808">Transferase</keyword>
<dbReference type="FunFam" id="1.10.510.10:FF:001266">
    <property type="entry name" value="Protein kinase, putative"/>
    <property type="match status" value="1"/>
</dbReference>
<gene>
    <name evidence="8" type="ORF">PPRIM_AZ9-3.1.T0050149</name>
</gene>
<feature type="binding site" evidence="5">
    <location>
        <position position="43"/>
    </location>
    <ligand>
        <name>ATP</name>
        <dbReference type="ChEBI" id="CHEBI:30616"/>
    </ligand>
</feature>
<dbReference type="CDD" id="cd00180">
    <property type="entry name" value="PKc"/>
    <property type="match status" value="1"/>
</dbReference>
<evidence type="ECO:0000259" key="7">
    <source>
        <dbReference type="PROSITE" id="PS50011"/>
    </source>
</evidence>
<dbReference type="GO" id="GO:0000407">
    <property type="term" value="C:phagophore assembly site"/>
    <property type="evidence" value="ECO:0007669"/>
    <property type="project" value="TreeGrafter"/>
</dbReference>
<feature type="domain" description="Protein kinase" evidence="7">
    <location>
        <begin position="14"/>
        <end position="268"/>
    </location>
</feature>
<keyword evidence="4 5" id="KW-0067">ATP-binding</keyword>
<proteinExistence type="predicted"/>